<dbReference type="RefSeq" id="WP_071942413.1">
    <property type="nucleotide sequence ID" value="NZ_CP018139.1"/>
</dbReference>
<dbReference type="Proteomes" id="UP000181985">
    <property type="component" value="Chromosome"/>
</dbReference>
<evidence type="ECO:0000313" key="1">
    <source>
        <dbReference type="EMBL" id="APE30396.1"/>
    </source>
</evidence>
<accession>A0A1J0VEE2</accession>
<sequence length="242" mass="27674">MNNDVKREIIDLATLDEVARERLTEEMFALNTLLFDGVDHEQFVREVIALPARWTRIQLLRNAAGELIGYNAAHLFDRVLEGRPCSIFRVEAGILRAYRGRRSTFLFGMRQALAYRLRHPFRRLYLFCTPVHPSSYCLLAGHFHEVYPGPGRPVPPAMQTLMQEMADGFGEIPAASGDPGLRQVGWITREGEQETLRWQASEAPEVRFYLTRNPDYRQGVGLVTLVPLSWRNLLMTSWKASG</sequence>
<evidence type="ECO:0008006" key="3">
    <source>
        <dbReference type="Google" id="ProtNLM"/>
    </source>
</evidence>
<dbReference type="EMBL" id="CP018139">
    <property type="protein sequence ID" value="APE30396.1"/>
    <property type="molecule type" value="Genomic_DNA"/>
</dbReference>
<organism evidence="1 2">
    <name type="scientific">Halomonas aestuarii</name>
    <dbReference type="NCBI Taxonomy" id="1897729"/>
    <lineage>
        <taxon>Bacteria</taxon>
        <taxon>Pseudomonadati</taxon>
        <taxon>Pseudomonadota</taxon>
        <taxon>Gammaproteobacteria</taxon>
        <taxon>Oceanospirillales</taxon>
        <taxon>Halomonadaceae</taxon>
        <taxon>Halomonas</taxon>
    </lineage>
</organism>
<protein>
    <recommendedName>
        <fullName evidence="3">N-acetyltransferase domain-containing protein</fullName>
    </recommendedName>
</protein>
<dbReference type="OrthoDB" id="333393at2"/>
<dbReference type="AlphaFoldDB" id="A0A1J0VEE2"/>
<evidence type="ECO:0000313" key="2">
    <source>
        <dbReference type="Proteomes" id="UP000181985"/>
    </source>
</evidence>
<name>A0A1J0VEE2_9GAMM</name>
<gene>
    <name evidence="1" type="ORF">BOX17_05145</name>
</gene>
<proteinExistence type="predicted"/>
<reference evidence="2" key="1">
    <citation type="submission" date="2016-11" db="EMBL/GenBank/DDBJ databases">
        <title>Halolamina sediminis sp. nov., an extremely halophilic archaeon isolated from solar salt.</title>
        <authorList>
            <person name="Koh H.-W."/>
            <person name="Rani S."/>
            <person name="Park S.-J."/>
        </authorList>
    </citation>
    <scope>NUCLEOTIDE SEQUENCE [LARGE SCALE GENOMIC DNA]</scope>
    <source>
        <strain evidence="2">Hb3</strain>
    </source>
</reference>
<keyword evidence="2" id="KW-1185">Reference proteome</keyword>
<dbReference type="KEGG" id="hsi:BOX17_05145"/>